<dbReference type="Pfam" id="PF19036">
    <property type="entry name" value="Fuz_longin_1"/>
    <property type="match status" value="1"/>
</dbReference>
<evidence type="ECO:0000259" key="1">
    <source>
        <dbReference type="Pfam" id="PF19036"/>
    </source>
</evidence>
<evidence type="ECO:0000259" key="2">
    <source>
        <dbReference type="Pfam" id="PF19037"/>
    </source>
</evidence>
<dbReference type="PANTHER" id="PTHR13559:SF1">
    <property type="entry name" value="PROTEIN FUZZY HOMOLOG"/>
    <property type="match status" value="1"/>
</dbReference>
<accession>A0AAN7PGX0</accession>
<comment type="caution">
    <text evidence="3">The sequence shown here is derived from an EMBL/GenBank/DDBJ whole genome shotgun (WGS) entry which is preliminary data.</text>
</comment>
<keyword evidence="4" id="KW-1185">Reference proteome</keyword>
<dbReference type="Pfam" id="PF19037">
    <property type="entry name" value="Fuz_longin_2"/>
    <property type="match status" value="1"/>
</dbReference>
<dbReference type="GO" id="GO:0016192">
    <property type="term" value="P:vesicle-mediated transport"/>
    <property type="evidence" value="ECO:0007669"/>
    <property type="project" value="InterPro"/>
</dbReference>
<protein>
    <submittedName>
        <fullName evidence="3">Uncharacterized protein</fullName>
    </submittedName>
</protein>
<dbReference type="InterPro" id="IPR043972">
    <property type="entry name" value="FUZ/MON1/HPS1_longin_1"/>
</dbReference>
<evidence type="ECO:0000313" key="3">
    <source>
        <dbReference type="EMBL" id="KAK4886119.1"/>
    </source>
</evidence>
<sequence length="420" mass="46831">MAAHLICIASNSGLPVFTRKKGNTESLPFSIMGSLNGVHMFAKSQRLKLLNSLMDDYCAVWKEFHDSVILIGISSGCTVQVLTKLLESAFNAMVLIVGIEKIKTQKNNERLKRDLRLCYPLIDRLMDSLDFGGPTNKYSSDLMNMTETILCSENHLLQTALKAYTECVDSEYSCILIHGKIAVATESWWSLHSDEIKLLSLLSAVDNTTSSKDIPVFLPYRSPNIAYRFVACMLIPHIQVCCLCGSTPLIKDIEFSASQCFKSTLEALESALQCHPRNIPSSIQLEAGVLGILLINTKQGKYVISRNPSTSTSKSTSNVSHRFDILRTFFYQAVLNMIMNETEDSNSTSTSKFNINLQDKTKRNDKCLKPKLIIVAVRRNPLTQNVAQQEVESIIKLSLTNGGIEMVEDCIGRTRIMLPN</sequence>
<dbReference type="InterPro" id="IPR026069">
    <property type="entry name" value="Fuzzy"/>
</dbReference>
<dbReference type="PANTHER" id="PTHR13559">
    <property type="entry name" value="INTRACELLULAR TRAFFIC PROTEIN-RELATED"/>
    <property type="match status" value="1"/>
</dbReference>
<feature type="domain" description="FUZ/MON1/HPS1 second Longin" evidence="2">
    <location>
        <begin position="171"/>
        <end position="254"/>
    </location>
</feature>
<dbReference type="Proteomes" id="UP001353858">
    <property type="component" value="Unassembled WGS sequence"/>
</dbReference>
<gene>
    <name evidence="3" type="ORF">RN001_002390</name>
</gene>
<dbReference type="InterPro" id="IPR043971">
    <property type="entry name" value="FUZ/MON1/HPS1_longin_2"/>
</dbReference>
<dbReference type="AlphaFoldDB" id="A0AAN7PGX0"/>
<feature type="domain" description="FUZ/MON1/HPS1 first Longin" evidence="1">
    <location>
        <begin position="4"/>
        <end position="125"/>
    </location>
</feature>
<evidence type="ECO:0000313" key="4">
    <source>
        <dbReference type="Proteomes" id="UP001353858"/>
    </source>
</evidence>
<organism evidence="3 4">
    <name type="scientific">Aquatica leii</name>
    <dbReference type="NCBI Taxonomy" id="1421715"/>
    <lineage>
        <taxon>Eukaryota</taxon>
        <taxon>Metazoa</taxon>
        <taxon>Ecdysozoa</taxon>
        <taxon>Arthropoda</taxon>
        <taxon>Hexapoda</taxon>
        <taxon>Insecta</taxon>
        <taxon>Pterygota</taxon>
        <taxon>Neoptera</taxon>
        <taxon>Endopterygota</taxon>
        <taxon>Coleoptera</taxon>
        <taxon>Polyphaga</taxon>
        <taxon>Elateriformia</taxon>
        <taxon>Elateroidea</taxon>
        <taxon>Lampyridae</taxon>
        <taxon>Luciolinae</taxon>
        <taxon>Aquatica</taxon>
    </lineage>
</organism>
<reference evidence="4" key="1">
    <citation type="submission" date="2023-01" db="EMBL/GenBank/DDBJ databases">
        <title>Key to firefly adult light organ development and bioluminescence: homeobox transcription factors regulate luciferase expression and transportation to peroxisome.</title>
        <authorList>
            <person name="Fu X."/>
        </authorList>
    </citation>
    <scope>NUCLEOTIDE SEQUENCE [LARGE SCALE GENOMIC DNA]</scope>
</reference>
<dbReference type="EMBL" id="JARPUR010000001">
    <property type="protein sequence ID" value="KAK4886119.1"/>
    <property type="molecule type" value="Genomic_DNA"/>
</dbReference>
<name>A0AAN7PGX0_9COLE</name>
<proteinExistence type="predicted"/>
<dbReference type="GO" id="GO:1905515">
    <property type="term" value="P:non-motile cilium assembly"/>
    <property type="evidence" value="ECO:0007669"/>
    <property type="project" value="TreeGrafter"/>
</dbReference>